<evidence type="ECO:0000313" key="3">
    <source>
        <dbReference type="EMBL" id="OJJ42029.1"/>
    </source>
</evidence>
<proteinExistence type="predicted"/>
<feature type="compositionally biased region" description="Polar residues" evidence="1">
    <location>
        <begin position="94"/>
        <end position="105"/>
    </location>
</feature>
<name>A0A1L9S4F3_9EURO</name>
<feature type="region of interest" description="Disordered" evidence="1">
    <location>
        <begin position="169"/>
        <end position="267"/>
    </location>
</feature>
<dbReference type="VEuPathDB" id="FungiDB:ASPZODRAFT_137559"/>
<dbReference type="OrthoDB" id="73491at2759"/>
<dbReference type="EMBL" id="KV878374">
    <property type="protein sequence ID" value="OJJ42029.1"/>
    <property type="molecule type" value="Genomic_DNA"/>
</dbReference>
<accession>A0A1L9S4F3</accession>
<dbReference type="PANTHER" id="PTHR46370">
    <property type="entry name" value="GPALPP MOTIFS-CONTAINING PROTEIN 1"/>
    <property type="match status" value="1"/>
</dbReference>
<evidence type="ECO:0000259" key="2">
    <source>
        <dbReference type="Pfam" id="PF12572"/>
    </source>
</evidence>
<evidence type="ECO:0000256" key="1">
    <source>
        <dbReference type="SAM" id="MobiDB-lite"/>
    </source>
</evidence>
<sequence>MPLTMVESGKRKSINHTGNESEGEEPHMKKPKSIGPTLPSHYTAGDPRNDIIPPDVQSTESESDDDIGPGLPTQDTVASGYPFSEYQVKEIEESSSIQKQGSHATSQRDHWMLHPPDSADKYPRADKLHLRNRGFVITKSGRAHGDQNDGARMWTETTQQKMERLENQVMGVSATAPARRRAKVVGSASKNHAPTKKPGLHDAPVQKYLQEQPGTVSSEDGKKGSNTDRIKGEKSRAVPRKVGSTQQSEQSYKAAGFASYFSKGGDL</sequence>
<keyword evidence="4" id="KW-1185">Reference proteome</keyword>
<dbReference type="Pfam" id="PF12572">
    <property type="entry name" value="DUF3752"/>
    <property type="match status" value="1"/>
</dbReference>
<feature type="compositionally biased region" description="Basic and acidic residues" evidence="1">
    <location>
        <begin position="219"/>
        <end position="236"/>
    </location>
</feature>
<feature type="domain" description="DUF3752" evidence="2">
    <location>
        <begin position="115"/>
        <end position="261"/>
    </location>
</feature>
<dbReference type="RefSeq" id="XP_022576539.1">
    <property type="nucleotide sequence ID" value="XM_022724357.1"/>
</dbReference>
<feature type="region of interest" description="Disordered" evidence="1">
    <location>
        <begin position="1"/>
        <end position="123"/>
    </location>
</feature>
<dbReference type="InterPro" id="IPR046331">
    <property type="entry name" value="GPAM1-like"/>
</dbReference>
<feature type="compositionally biased region" description="Basic and acidic residues" evidence="1">
    <location>
        <begin position="106"/>
        <end position="123"/>
    </location>
</feature>
<reference evidence="4" key="1">
    <citation type="journal article" date="2017" name="Genome Biol.">
        <title>Comparative genomics reveals high biological diversity and specific adaptations in the industrially and medically important fungal genus Aspergillus.</title>
        <authorList>
            <person name="de Vries R.P."/>
            <person name="Riley R."/>
            <person name="Wiebenga A."/>
            <person name="Aguilar-Osorio G."/>
            <person name="Amillis S."/>
            <person name="Uchima C.A."/>
            <person name="Anderluh G."/>
            <person name="Asadollahi M."/>
            <person name="Askin M."/>
            <person name="Barry K."/>
            <person name="Battaglia E."/>
            <person name="Bayram O."/>
            <person name="Benocci T."/>
            <person name="Braus-Stromeyer S.A."/>
            <person name="Caldana C."/>
            <person name="Canovas D."/>
            <person name="Cerqueira G.C."/>
            <person name="Chen F."/>
            <person name="Chen W."/>
            <person name="Choi C."/>
            <person name="Clum A."/>
            <person name="Dos Santos R.A."/>
            <person name="Damasio A.R."/>
            <person name="Diallinas G."/>
            <person name="Emri T."/>
            <person name="Fekete E."/>
            <person name="Flipphi M."/>
            <person name="Freyberg S."/>
            <person name="Gallo A."/>
            <person name="Gournas C."/>
            <person name="Habgood R."/>
            <person name="Hainaut M."/>
            <person name="Harispe M.L."/>
            <person name="Henrissat B."/>
            <person name="Hilden K.S."/>
            <person name="Hope R."/>
            <person name="Hossain A."/>
            <person name="Karabika E."/>
            <person name="Karaffa L."/>
            <person name="Karanyi Z."/>
            <person name="Krasevec N."/>
            <person name="Kuo A."/>
            <person name="Kusch H."/>
            <person name="LaButti K."/>
            <person name="Lagendijk E.L."/>
            <person name="Lapidus A."/>
            <person name="Levasseur A."/>
            <person name="Lindquist E."/>
            <person name="Lipzen A."/>
            <person name="Logrieco A.F."/>
            <person name="MacCabe A."/>
            <person name="Maekelae M.R."/>
            <person name="Malavazi I."/>
            <person name="Melin P."/>
            <person name="Meyer V."/>
            <person name="Mielnichuk N."/>
            <person name="Miskei M."/>
            <person name="Molnar A.P."/>
            <person name="Mule G."/>
            <person name="Ngan C.Y."/>
            <person name="Orejas M."/>
            <person name="Orosz E."/>
            <person name="Ouedraogo J.P."/>
            <person name="Overkamp K.M."/>
            <person name="Park H.-S."/>
            <person name="Perrone G."/>
            <person name="Piumi F."/>
            <person name="Punt P.J."/>
            <person name="Ram A.F."/>
            <person name="Ramon A."/>
            <person name="Rauscher S."/>
            <person name="Record E."/>
            <person name="Riano-Pachon D.M."/>
            <person name="Robert V."/>
            <person name="Roehrig J."/>
            <person name="Ruller R."/>
            <person name="Salamov A."/>
            <person name="Salih N.S."/>
            <person name="Samson R.A."/>
            <person name="Sandor E."/>
            <person name="Sanguinetti M."/>
            <person name="Schuetze T."/>
            <person name="Sepcic K."/>
            <person name="Shelest E."/>
            <person name="Sherlock G."/>
            <person name="Sophianopoulou V."/>
            <person name="Squina F.M."/>
            <person name="Sun H."/>
            <person name="Susca A."/>
            <person name="Todd R.B."/>
            <person name="Tsang A."/>
            <person name="Unkles S.E."/>
            <person name="van de Wiele N."/>
            <person name="van Rossen-Uffink D."/>
            <person name="Oliveira J.V."/>
            <person name="Vesth T.C."/>
            <person name="Visser J."/>
            <person name="Yu J.-H."/>
            <person name="Zhou M."/>
            <person name="Andersen M.R."/>
            <person name="Archer D.B."/>
            <person name="Baker S.E."/>
            <person name="Benoit I."/>
            <person name="Brakhage A.A."/>
            <person name="Braus G.H."/>
            <person name="Fischer R."/>
            <person name="Frisvad J.C."/>
            <person name="Goldman G.H."/>
            <person name="Houbraken J."/>
            <person name="Oakley B."/>
            <person name="Pocsi I."/>
            <person name="Scazzocchio C."/>
            <person name="Seiboth B."/>
            <person name="vanKuyk P.A."/>
            <person name="Wortman J."/>
            <person name="Dyer P.S."/>
            <person name="Grigoriev I.V."/>
        </authorList>
    </citation>
    <scope>NUCLEOTIDE SEQUENCE [LARGE SCALE GENOMIC DNA]</scope>
    <source>
        <strain evidence="4">CBS 506.65</strain>
    </source>
</reference>
<dbReference type="AlphaFoldDB" id="A0A1L9S4F3"/>
<gene>
    <name evidence="3" type="ORF">ASPZODRAFT_137559</name>
</gene>
<organism evidence="3 4">
    <name type="scientific">Penicilliopsis zonata CBS 506.65</name>
    <dbReference type="NCBI Taxonomy" id="1073090"/>
    <lineage>
        <taxon>Eukaryota</taxon>
        <taxon>Fungi</taxon>
        <taxon>Dikarya</taxon>
        <taxon>Ascomycota</taxon>
        <taxon>Pezizomycotina</taxon>
        <taxon>Eurotiomycetes</taxon>
        <taxon>Eurotiomycetidae</taxon>
        <taxon>Eurotiales</taxon>
        <taxon>Aspergillaceae</taxon>
        <taxon>Penicilliopsis</taxon>
    </lineage>
</organism>
<protein>
    <recommendedName>
        <fullName evidence="2">DUF3752 domain-containing protein</fullName>
    </recommendedName>
</protein>
<dbReference type="PANTHER" id="PTHR46370:SF1">
    <property type="entry name" value="GPALPP MOTIFS-CONTAINING PROTEIN 1"/>
    <property type="match status" value="1"/>
</dbReference>
<dbReference type="InterPro" id="IPR022226">
    <property type="entry name" value="DUF3752"/>
</dbReference>
<dbReference type="Proteomes" id="UP000184188">
    <property type="component" value="Unassembled WGS sequence"/>
</dbReference>
<dbReference type="GeneID" id="34610822"/>
<evidence type="ECO:0000313" key="4">
    <source>
        <dbReference type="Proteomes" id="UP000184188"/>
    </source>
</evidence>